<dbReference type="Gene3D" id="1.10.30.50">
    <property type="match status" value="1"/>
</dbReference>
<gene>
    <name evidence="2" type="ORF">G6F64_000217</name>
</gene>
<keyword evidence="3" id="KW-1185">Reference proteome</keyword>
<dbReference type="Pfam" id="PF01844">
    <property type="entry name" value="HNH"/>
    <property type="match status" value="1"/>
</dbReference>
<dbReference type="EMBL" id="JAANQT010000013">
    <property type="protein sequence ID" value="KAG1315972.1"/>
    <property type="molecule type" value="Genomic_DNA"/>
</dbReference>
<accession>A0A9P7BXY1</accession>
<organism evidence="2 3">
    <name type="scientific">Rhizopus oryzae</name>
    <name type="common">Mucormycosis agent</name>
    <name type="synonym">Rhizopus arrhizus var. delemar</name>
    <dbReference type="NCBI Taxonomy" id="64495"/>
    <lineage>
        <taxon>Eukaryota</taxon>
        <taxon>Fungi</taxon>
        <taxon>Fungi incertae sedis</taxon>
        <taxon>Mucoromycota</taxon>
        <taxon>Mucoromycotina</taxon>
        <taxon>Mucoromycetes</taxon>
        <taxon>Mucorales</taxon>
        <taxon>Mucorineae</taxon>
        <taxon>Rhizopodaceae</taxon>
        <taxon>Rhizopus</taxon>
    </lineage>
</organism>
<proteinExistence type="predicted"/>
<protein>
    <recommendedName>
        <fullName evidence="1">HNH domain-containing protein</fullName>
    </recommendedName>
</protein>
<feature type="domain" description="HNH" evidence="1">
    <location>
        <begin position="194"/>
        <end position="214"/>
    </location>
</feature>
<dbReference type="AlphaFoldDB" id="A0A9P7BXY1"/>
<reference evidence="2" key="1">
    <citation type="journal article" date="2020" name="Microb. Genom.">
        <title>Genetic diversity of clinical and environmental Mucorales isolates obtained from an investigation of mucormycosis cases among solid organ transplant recipients.</title>
        <authorList>
            <person name="Nguyen M.H."/>
            <person name="Kaul D."/>
            <person name="Muto C."/>
            <person name="Cheng S.J."/>
            <person name="Richter R.A."/>
            <person name="Bruno V.M."/>
            <person name="Liu G."/>
            <person name="Beyhan S."/>
            <person name="Sundermann A.J."/>
            <person name="Mounaud S."/>
            <person name="Pasculle A.W."/>
            <person name="Nierman W.C."/>
            <person name="Driscoll E."/>
            <person name="Cumbie R."/>
            <person name="Clancy C.J."/>
            <person name="Dupont C.L."/>
        </authorList>
    </citation>
    <scope>NUCLEOTIDE SEQUENCE</scope>
    <source>
        <strain evidence="2">GL11</strain>
    </source>
</reference>
<evidence type="ECO:0000313" key="2">
    <source>
        <dbReference type="EMBL" id="KAG1315972.1"/>
    </source>
</evidence>
<dbReference type="OrthoDB" id="2286725at2759"/>
<dbReference type="Proteomes" id="UP000716291">
    <property type="component" value="Unassembled WGS sequence"/>
</dbReference>
<comment type="caution">
    <text evidence="2">The sequence shown here is derived from an EMBL/GenBank/DDBJ whole genome shotgun (WGS) entry which is preliminary data.</text>
</comment>
<name>A0A9P7BXY1_RHIOR</name>
<evidence type="ECO:0000259" key="1">
    <source>
        <dbReference type="Pfam" id="PF01844"/>
    </source>
</evidence>
<dbReference type="InterPro" id="IPR003615">
    <property type="entry name" value="HNH_nuc"/>
</dbReference>
<dbReference type="InterPro" id="IPR002711">
    <property type="entry name" value="HNH"/>
</dbReference>
<dbReference type="CDD" id="cd00085">
    <property type="entry name" value="HNHc"/>
    <property type="match status" value="1"/>
</dbReference>
<sequence length="251" mass="29281">MEKMNHPYQSLFKHSQFYTIPLKKEAKEKDRYCIECGQRLQSAASFMTLSKSSKRHQGLCVGCKRLFGIFLSDPSAKTIIKSRLLLPEKKKLGTVVSKSGIRKFDMLQYLALENIIRVRNEIFLDRESHLVMTEALIRNMKQRHMKQNRSQSQPENFPTSKELYDLMRQSDSTCAVSGTLGLWIKGTHWHPFKLTIDHIIPVSKGGCYDINNLQVMPYSLNQVKSNESDDELRRWLENFRSSVRLEKLVFY</sequence>
<evidence type="ECO:0000313" key="3">
    <source>
        <dbReference type="Proteomes" id="UP000716291"/>
    </source>
</evidence>